<feature type="transmembrane region" description="Helical" evidence="8">
    <location>
        <begin position="322"/>
        <end position="341"/>
    </location>
</feature>
<keyword evidence="6" id="KW-0325">Glycoprotein</keyword>
<evidence type="ECO:0000256" key="7">
    <source>
        <dbReference type="SAM" id="MobiDB-lite"/>
    </source>
</evidence>
<dbReference type="InParanoid" id="A0A2P6MRY6"/>
<feature type="compositionally biased region" description="Basic and acidic residues" evidence="7">
    <location>
        <begin position="703"/>
        <end position="733"/>
    </location>
</feature>
<dbReference type="GO" id="GO:0022857">
    <property type="term" value="F:transmembrane transporter activity"/>
    <property type="evidence" value="ECO:0007669"/>
    <property type="project" value="InterPro"/>
</dbReference>
<keyword evidence="10" id="KW-1185">Reference proteome</keyword>
<sequence>MLFSDVSSTLQEPIDHGDTGSTAVKRYLSHARMGCFGSARVAAEDEPCGPLKHRGCTDIFWLILFLAFLAGMGGVAYIAVSKGNMSRLDHGIDSYGNTCGMDNFNSSFIPQQWQNHSRDMTNLPYLYWPNPFKLSEQLCLSSCPQETEWRNISMFICEYDVTPTLEATLLGHCWPPYQSKPVLGRCVPDVQKLLPLLGLNYTFEGMSNSTDANGTAASDLNIRSVATQIFSDVYISRKWIAIGLASAVGFGLLWIVLMRFLAAAIIWFTIVVVYVLFIALSVFLFLLARRKRQEYDDIPTDMKFSSDLRNIQVLQTHYEEGVSYAVIAVTVIGIILLIWMAKRIRMAVMIVEEASKAIGHAPSVLLLPIWTMFWFTAFTAYWVVIACYLASCLQPNYNSEGKISGYQSSRILEGLQWYHLFGLFWIQQFILAMQQTTIAAVVAVYYWTKDKKDVPWFPIVSGSWLVLRYHLGSLAFGSFIIAVIKFIRAIIKFIQTRISAAKAQPVSCLLKSLDCFFGCLEGVIKYLCERAYIMIAIKGESFCSSARRAFGLILDNILRIGVVGVISAVVLFLCKIAITASATLLTLYLVWKDGQAHYIAMPVIVVGLLSFIIASSFMNTFHIAIDTILLCFCEDCSSNDGSQQKPYYMPDSLLKLFDKQNHPPPQRLMRQKKEGGTPAEKHPTQPQTSDTNEADPAPYQVEAKVKSREHVKSAKPKREFWEDETPRQSKSEEQETNPPDETVERASRKRRKLVLPSARVILKSLPVICFPLPAPTDSEQKGSHTKKVKVKDEAPRKPSDRLWQDINSDQIF</sequence>
<keyword evidence="5 8" id="KW-0472">Membrane</keyword>
<feature type="region of interest" description="Disordered" evidence="7">
    <location>
        <begin position="659"/>
        <end position="750"/>
    </location>
</feature>
<protein>
    <submittedName>
        <fullName evidence="9">Solute carrier family 44 protein member 2</fullName>
    </submittedName>
</protein>
<evidence type="ECO:0000256" key="2">
    <source>
        <dbReference type="ARBA" id="ARBA00007168"/>
    </source>
</evidence>
<feature type="transmembrane region" description="Helical" evidence="8">
    <location>
        <begin position="596"/>
        <end position="614"/>
    </location>
</feature>
<evidence type="ECO:0000256" key="5">
    <source>
        <dbReference type="ARBA" id="ARBA00023136"/>
    </source>
</evidence>
<dbReference type="Pfam" id="PF04515">
    <property type="entry name" value="Choline_transpo"/>
    <property type="match status" value="1"/>
</dbReference>
<comment type="similarity">
    <text evidence="2">Belongs to the CTL (choline transporter-like) family.</text>
</comment>
<dbReference type="AlphaFoldDB" id="A0A2P6MRY6"/>
<dbReference type="PANTHER" id="PTHR12385">
    <property type="entry name" value="CHOLINE TRANSPORTER-LIKE (SLC FAMILY 44)"/>
    <property type="match status" value="1"/>
</dbReference>
<evidence type="ECO:0000313" key="10">
    <source>
        <dbReference type="Proteomes" id="UP000241769"/>
    </source>
</evidence>
<feature type="transmembrane region" description="Helical" evidence="8">
    <location>
        <begin position="264"/>
        <end position="288"/>
    </location>
</feature>
<name>A0A2P6MRY6_9EUKA</name>
<evidence type="ECO:0000256" key="8">
    <source>
        <dbReference type="SAM" id="Phobius"/>
    </source>
</evidence>
<feature type="transmembrane region" description="Helical" evidence="8">
    <location>
        <begin position="420"/>
        <end position="447"/>
    </location>
</feature>
<dbReference type="EMBL" id="MDYQ01000463">
    <property type="protein sequence ID" value="PRP74464.1"/>
    <property type="molecule type" value="Genomic_DNA"/>
</dbReference>
<feature type="transmembrane region" description="Helical" evidence="8">
    <location>
        <begin position="372"/>
        <end position="393"/>
    </location>
</feature>
<comment type="caution">
    <text evidence="9">The sequence shown here is derived from an EMBL/GenBank/DDBJ whole genome shotgun (WGS) entry which is preliminary data.</text>
</comment>
<keyword evidence="4 8" id="KW-1133">Transmembrane helix</keyword>
<comment type="subcellular location">
    <subcellularLocation>
        <location evidence="1">Membrane</location>
        <topology evidence="1">Multi-pass membrane protein</topology>
    </subcellularLocation>
</comment>
<evidence type="ECO:0000256" key="3">
    <source>
        <dbReference type="ARBA" id="ARBA00022692"/>
    </source>
</evidence>
<feature type="transmembrane region" description="Helical" evidence="8">
    <location>
        <begin position="239"/>
        <end position="258"/>
    </location>
</feature>
<evidence type="ECO:0000256" key="6">
    <source>
        <dbReference type="ARBA" id="ARBA00023180"/>
    </source>
</evidence>
<dbReference type="PANTHER" id="PTHR12385:SF14">
    <property type="entry name" value="CHOLINE TRANSPORTER-LIKE 2"/>
    <property type="match status" value="1"/>
</dbReference>
<proteinExistence type="inferred from homology"/>
<keyword evidence="3 8" id="KW-0812">Transmembrane</keyword>
<dbReference type="FunCoup" id="A0A2P6MRY6">
    <property type="interactions" value="47"/>
</dbReference>
<organism evidence="9 10">
    <name type="scientific">Planoprotostelium fungivorum</name>
    <dbReference type="NCBI Taxonomy" id="1890364"/>
    <lineage>
        <taxon>Eukaryota</taxon>
        <taxon>Amoebozoa</taxon>
        <taxon>Evosea</taxon>
        <taxon>Variosea</taxon>
        <taxon>Cavosteliida</taxon>
        <taxon>Cavosteliaceae</taxon>
        <taxon>Planoprotostelium</taxon>
    </lineage>
</organism>
<evidence type="ECO:0000256" key="4">
    <source>
        <dbReference type="ARBA" id="ARBA00022989"/>
    </source>
</evidence>
<feature type="transmembrane region" description="Helical" evidence="8">
    <location>
        <begin position="467"/>
        <end position="487"/>
    </location>
</feature>
<dbReference type="OrthoDB" id="420519at2759"/>
<feature type="transmembrane region" description="Helical" evidence="8">
    <location>
        <begin position="557"/>
        <end position="590"/>
    </location>
</feature>
<feature type="compositionally biased region" description="Basic and acidic residues" evidence="7">
    <location>
        <begin position="790"/>
        <end position="803"/>
    </location>
</feature>
<feature type="compositionally biased region" description="Basic and acidic residues" evidence="7">
    <location>
        <begin position="671"/>
        <end position="683"/>
    </location>
</feature>
<dbReference type="GO" id="GO:0016020">
    <property type="term" value="C:membrane"/>
    <property type="evidence" value="ECO:0007669"/>
    <property type="project" value="UniProtKB-SubCell"/>
</dbReference>
<reference evidence="9 10" key="1">
    <citation type="journal article" date="2018" name="Genome Biol. Evol.">
        <title>Multiple Roots of Fruiting Body Formation in Amoebozoa.</title>
        <authorList>
            <person name="Hillmann F."/>
            <person name="Forbes G."/>
            <person name="Novohradska S."/>
            <person name="Ferling I."/>
            <person name="Riege K."/>
            <person name="Groth M."/>
            <person name="Westermann M."/>
            <person name="Marz M."/>
            <person name="Spaller T."/>
            <person name="Winckler T."/>
            <person name="Schaap P."/>
            <person name="Glockner G."/>
        </authorList>
    </citation>
    <scope>NUCLEOTIDE SEQUENCE [LARGE SCALE GENOMIC DNA]</scope>
    <source>
        <strain evidence="9 10">Jena</strain>
    </source>
</reference>
<evidence type="ECO:0000256" key="1">
    <source>
        <dbReference type="ARBA" id="ARBA00004141"/>
    </source>
</evidence>
<evidence type="ECO:0000313" key="9">
    <source>
        <dbReference type="EMBL" id="PRP74464.1"/>
    </source>
</evidence>
<feature type="transmembrane region" description="Helical" evidence="8">
    <location>
        <begin position="59"/>
        <end position="80"/>
    </location>
</feature>
<dbReference type="Proteomes" id="UP000241769">
    <property type="component" value="Unassembled WGS sequence"/>
</dbReference>
<accession>A0A2P6MRY6</accession>
<feature type="region of interest" description="Disordered" evidence="7">
    <location>
        <begin position="771"/>
        <end position="812"/>
    </location>
</feature>
<dbReference type="InterPro" id="IPR007603">
    <property type="entry name" value="Choline_transptr-like"/>
</dbReference>
<gene>
    <name evidence="9" type="ORF">PROFUN_06593</name>
</gene>